<protein>
    <recommendedName>
        <fullName evidence="7">EamA domain-containing protein</fullName>
    </recommendedName>
</protein>
<evidence type="ECO:0000256" key="3">
    <source>
        <dbReference type="ARBA" id="ARBA00022692"/>
    </source>
</evidence>
<dbReference type="Proteomes" id="UP000050544">
    <property type="component" value="Unassembled WGS sequence"/>
</dbReference>
<feature type="transmembrane region" description="Helical" evidence="6">
    <location>
        <begin position="120"/>
        <end position="138"/>
    </location>
</feature>
<dbReference type="OrthoDB" id="158029at2"/>
<feature type="transmembrane region" description="Helical" evidence="6">
    <location>
        <begin position="245"/>
        <end position="262"/>
    </location>
</feature>
<dbReference type="InterPro" id="IPR037185">
    <property type="entry name" value="EmrE-like"/>
</dbReference>
<sequence>MSIREWLKFILLGLIWGSSFLWIKIGVQELGPFTLVTLRVFFATLGLWLIARLRRASMPWRQVLPAFIVLGVLNMALPFVLISWSEQYISSGMAAILNSTVPLFTLLMAPLFLSDDPWTLPKGMGLLVGFLGVVVLMSNQVQGDLTRLKIGQFTMLLAAISYAAAAVYARRKVRGLTPEVQSLGQSLMATLVMLPLAFGLESPFTFPQHPLTWVSVLWLGLMGSCVATLLYYSLLQSIGPTRTTLVTYIFPLVGVILGVLFLHERPDWHLLVGGALIISGVAVVNLLRPNTRNLAEIGEKT</sequence>
<feature type="transmembrane region" description="Helical" evidence="6">
    <location>
        <begin position="150"/>
        <end position="168"/>
    </location>
</feature>
<organism evidence="8 9">
    <name type="scientific">Thermanaerothrix daxensis</name>
    <dbReference type="NCBI Taxonomy" id="869279"/>
    <lineage>
        <taxon>Bacteria</taxon>
        <taxon>Bacillati</taxon>
        <taxon>Chloroflexota</taxon>
        <taxon>Anaerolineae</taxon>
        <taxon>Anaerolineales</taxon>
        <taxon>Anaerolineaceae</taxon>
        <taxon>Thermanaerothrix</taxon>
    </lineage>
</organism>
<dbReference type="EMBL" id="LGKO01000002">
    <property type="protein sequence ID" value="KPL83880.1"/>
    <property type="molecule type" value="Genomic_DNA"/>
</dbReference>
<feature type="transmembrane region" description="Helical" evidence="6">
    <location>
        <begin position="212"/>
        <end position="233"/>
    </location>
</feature>
<dbReference type="PANTHER" id="PTHR32322:SF9">
    <property type="entry name" value="AMINO-ACID METABOLITE EFFLUX PUMP-RELATED"/>
    <property type="match status" value="1"/>
</dbReference>
<dbReference type="InterPro" id="IPR050638">
    <property type="entry name" value="AA-Vitamin_Transporters"/>
</dbReference>
<evidence type="ECO:0000313" key="9">
    <source>
        <dbReference type="Proteomes" id="UP000050544"/>
    </source>
</evidence>
<feature type="transmembrane region" description="Helical" evidence="6">
    <location>
        <begin position="88"/>
        <end position="113"/>
    </location>
</feature>
<evidence type="ECO:0000313" key="8">
    <source>
        <dbReference type="EMBL" id="KPL83880.1"/>
    </source>
</evidence>
<comment type="subcellular location">
    <subcellularLocation>
        <location evidence="1">Membrane</location>
        <topology evidence="1">Multi-pass membrane protein</topology>
    </subcellularLocation>
</comment>
<feature type="transmembrane region" description="Helical" evidence="6">
    <location>
        <begin position="63"/>
        <end position="82"/>
    </location>
</feature>
<feature type="transmembrane region" description="Helical" evidence="6">
    <location>
        <begin position="7"/>
        <end position="27"/>
    </location>
</feature>
<evidence type="ECO:0000259" key="7">
    <source>
        <dbReference type="Pfam" id="PF00892"/>
    </source>
</evidence>
<evidence type="ECO:0000256" key="1">
    <source>
        <dbReference type="ARBA" id="ARBA00004141"/>
    </source>
</evidence>
<keyword evidence="9" id="KW-1185">Reference proteome</keyword>
<feature type="transmembrane region" description="Helical" evidence="6">
    <location>
        <begin position="33"/>
        <end position="51"/>
    </location>
</feature>
<name>A0A0P6XWS2_9CHLR</name>
<comment type="similarity">
    <text evidence="2">Belongs to the EamA transporter family.</text>
</comment>
<dbReference type="InterPro" id="IPR000620">
    <property type="entry name" value="EamA_dom"/>
</dbReference>
<keyword evidence="5 6" id="KW-0472">Membrane</keyword>
<feature type="domain" description="EamA" evidence="7">
    <location>
        <begin position="9"/>
        <end position="137"/>
    </location>
</feature>
<feature type="transmembrane region" description="Helical" evidence="6">
    <location>
        <begin position="268"/>
        <end position="287"/>
    </location>
</feature>
<feature type="transmembrane region" description="Helical" evidence="6">
    <location>
        <begin position="180"/>
        <end position="200"/>
    </location>
</feature>
<evidence type="ECO:0000256" key="2">
    <source>
        <dbReference type="ARBA" id="ARBA00007362"/>
    </source>
</evidence>
<dbReference type="AlphaFoldDB" id="A0A0P6XWS2"/>
<dbReference type="PANTHER" id="PTHR32322">
    <property type="entry name" value="INNER MEMBRANE TRANSPORTER"/>
    <property type="match status" value="1"/>
</dbReference>
<gene>
    <name evidence="8" type="ORF">SE15_01205</name>
</gene>
<dbReference type="RefSeq" id="WP_054520278.1">
    <property type="nucleotide sequence ID" value="NZ_LGKO01000002.1"/>
</dbReference>
<evidence type="ECO:0000256" key="4">
    <source>
        <dbReference type="ARBA" id="ARBA00022989"/>
    </source>
</evidence>
<evidence type="ECO:0000256" key="5">
    <source>
        <dbReference type="ARBA" id="ARBA00023136"/>
    </source>
</evidence>
<accession>A0A0P6XWS2</accession>
<keyword evidence="3 6" id="KW-0812">Transmembrane</keyword>
<dbReference type="Pfam" id="PF00892">
    <property type="entry name" value="EamA"/>
    <property type="match status" value="2"/>
</dbReference>
<dbReference type="Gene3D" id="1.10.3730.20">
    <property type="match status" value="1"/>
</dbReference>
<dbReference type="GO" id="GO:0016020">
    <property type="term" value="C:membrane"/>
    <property type="evidence" value="ECO:0007669"/>
    <property type="project" value="UniProtKB-SubCell"/>
</dbReference>
<comment type="caution">
    <text evidence="8">The sequence shown here is derived from an EMBL/GenBank/DDBJ whole genome shotgun (WGS) entry which is preliminary data.</text>
</comment>
<feature type="domain" description="EamA" evidence="7">
    <location>
        <begin position="150"/>
        <end position="285"/>
    </location>
</feature>
<dbReference type="SUPFAM" id="SSF103481">
    <property type="entry name" value="Multidrug resistance efflux transporter EmrE"/>
    <property type="match status" value="2"/>
</dbReference>
<proteinExistence type="inferred from homology"/>
<reference evidence="8 9" key="1">
    <citation type="submission" date="2015-07" db="EMBL/GenBank/DDBJ databases">
        <title>Whole genome sequence of Thermanaerothrix daxensis DSM 23592.</title>
        <authorList>
            <person name="Hemp J."/>
            <person name="Ward L.M."/>
            <person name="Pace L.A."/>
            <person name="Fischer W.W."/>
        </authorList>
    </citation>
    <scope>NUCLEOTIDE SEQUENCE [LARGE SCALE GENOMIC DNA]</scope>
    <source>
        <strain evidence="8 9">GNS-1</strain>
    </source>
</reference>
<keyword evidence="4 6" id="KW-1133">Transmembrane helix</keyword>
<dbReference type="STRING" id="869279.SE15_01205"/>
<evidence type="ECO:0000256" key="6">
    <source>
        <dbReference type="SAM" id="Phobius"/>
    </source>
</evidence>